<proteinExistence type="predicted"/>
<keyword evidence="1" id="KW-0677">Repeat</keyword>
<keyword evidence="4" id="KW-1185">Reference proteome</keyword>
<dbReference type="PANTHER" id="PTHR47926:SF411">
    <property type="entry name" value="PENTATRICOPEPTIDE REPEAT-CONTAINING PROTEIN"/>
    <property type="match status" value="1"/>
</dbReference>
<protein>
    <recommendedName>
        <fullName evidence="5">Pentatricopeptide repeat-containing protein</fullName>
    </recommendedName>
</protein>
<organism evidence="3">
    <name type="scientific">Salvia splendens</name>
    <name type="common">Scarlet sage</name>
    <dbReference type="NCBI Taxonomy" id="180675"/>
    <lineage>
        <taxon>Eukaryota</taxon>
        <taxon>Viridiplantae</taxon>
        <taxon>Streptophyta</taxon>
        <taxon>Embryophyta</taxon>
        <taxon>Tracheophyta</taxon>
        <taxon>Spermatophyta</taxon>
        <taxon>Magnoliopsida</taxon>
        <taxon>eudicotyledons</taxon>
        <taxon>Gunneridae</taxon>
        <taxon>Pentapetalae</taxon>
        <taxon>asterids</taxon>
        <taxon>lamiids</taxon>
        <taxon>Lamiales</taxon>
        <taxon>Lamiaceae</taxon>
        <taxon>Nepetoideae</taxon>
        <taxon>Mentheae</taxon>
        <taxon>Salviinae</taxon>
        <taxon>Salvia</taxon>
        <taxon>Salvia subgen. Calosphace</taxon>
        <taxon>core Calosphace</taxon>
    </lineage>
</organism>
<sequence length="584" mass="65718">MRDLIRSTRLVDPHEFVCSKIEDPAILVTRFEYANLFHTVTEWYSAYVASRVTGLPNRPHLVFVDGHCERISSTGKHFHGVIVVKSRLTIYSIDIGLLNGDGAATFNLLSSSLKGTTDRESAYEASGIGESTAYARLQLFEKGWMKTLHHLKQFVAEVFVTGLHRNPFIMSRILYLSLVESRKNVTVSKILSLEFRSSGGSKDPIFFSWNTLIRFFSGLDHMIALHFYTKMVRERIFPDTYTFTFLLQAGGPSLDLFFVKQVHCHALKFGFNHNLFVQNSVLSAYAIRDSAMDARNVFDEMLDKDVVTWTSMISGLVAHSNYMEALRVLKDLMADDRQPHPNVVTIISAMSACGGLGYANLTKCFHALLEKAGWIETDVSNSISLIDAYAKCGDLSNANRVFDEIQNVKKDLYSWTAVITAYGMHGRGLDALCVFSQMDPLHGLAPYAMTLVAILSSCAHSGLLDQGLCIFDLMWRRYKIKPDLRHYGCIVDLLGRAGMIKRAYSVVESIPMEPNLVVLGSLLSSCRLHNELEFGEAVLRKIELLKERGGASVLISNMYASKNEWDRVVNVRNKMRENERKGSR</sequence>
<reference evidence="3" key="1">
    <citation type="submission" date="2018-01" db="EMBL/GenBank/DDBJ databases">
        <authorList>
            <person name="Mao J.F."/>
        </authorList>
    </citation>
    <scope>NUCLEOTIDE SEQUENCE</scope>
    <source>
        <strain evidence="3">Huo1</strain>
        <tissue evidence="3">Leaf</tissue>
    </source>
</reference>
<feature type="repeat" description="PPR" evidence="2">
    <location>
        <begin position="305"/>
        <end position="339"/>
    </location>
</feature>
<evidence type="ECO:0000313" key="3">
    <source>
        <dbReference type="EMBL" id="KAG6423853.1"/>
    </source>
</evidence>
<name>A0A8X9A0J1_SALSN</name>
<dbReference type="EMBL" id="PNBA02000005">
    <property type="protein sequence ID" value="KAG6423853.1"/>
    <property type="molecule type" value="Genomic_DNA"/>
</dbReference>
<dbReference type="AlphaFoldDB" id="A0A8X9A0J1"/>
<evidence type="ECO:0008006" key="5">
    <source>
        <dbReference type="Google" id="ProtNLM"/>
    </source>
</evidence>
<dbReference type="FunFam" id="1.25.40.10:FF:000090">
    <property type="entry name" value="Pentatricopeptide repeat-containing protein, chloroplastic"/>
    <property type="match status" value="1"/>
</dbReference>
<evidence type="ECO:0000256" key="2">
    <source>
        <dbReference type="PROSITE-ProRule" id="PRU00708"/>
    </source>
</evidence>
<dbReference type="FunFam" id="1.25.40.10:FF:000344">
    <property type="entry name" value="Pentatricopeptide repeat-containing protein"/>
    <property type="match status" value="1"/>
</dbReference>
<dbReference type="Proteomes" id="UP000298416">
    <property type="component" value="Unassembled WGS sequence"/>
</dbReference>
<dbReference type="InterPro" id="IPR046960">
    <property type="entry name" value="PPR_At4g14850-like_plant"/>
</dbReference>
<dbReference type="GO" id="GO:0003723">
    <property type="term" value="F:RNA binding"/>
    <property type="evidence" value="ECO:0007669"/>
    <property type="project" value="InterPro"/>
</dbReference>
<dbReference type="InterPro" id="IPR002885">
    <property type="entry name" value="PPR_rpt"/>
</dbReference>
<dbReference type="InterPro" id="IPR046848">
    <property type="entry name" value="E_motif"/>
</dbReference>
<dbReference type="Gene3D" id="1.25.40.10">
    <property type="entry name" value="Tetratricopeptide repeat domain"/>
    <property type="match status" value="2"/>
</dbReference>
<dbReference type="NCBIfam" id="TIGR00756">
    <property type="entry name" value="PPR"/>
    <property type="match status" value="3"/>
</dbReference>
<dbReference type="PROSITE" id="PS51375">
    <property type="entry name" value="PPR"/>
    <property type="match status" value="1"/>
</dbReference>
<evidence type="ECO:0000313" key="4">
    <source>
        <dbReference type="Proteomes" id="UP000298416"/>
    </source>
</evidence>
<evidence type="ECO:0000256" key="1">
    <source>
        <dbReference type="ARBA" id="ARBA00022737"/>
    </source>
</evidence>
<accession>A0A8X9A0J1</accession>
<dbReference type="Pfam" id="PF20431">
    <property type="entry name" value="E_motif"/>
    <property type="match status" value="1"/>
</dbReference>
<dbReference type="GO" id="GO:0009451">
    <property type="term" value="P:RNA modification"/>
    <property type="evidence" value="ECO:0007669"/>
    <property type="project" value="InterPro"/>
</dbReference>
<comment type="caution">
    <text evidence="3">The sequence shown here is derived from an EMBL/GenBank/DDBJ whole genome shotgun (WGS) entry which is preliminary data.</text>
</comment>
<dbReference type="Pfam" id="PF01535">
    <property type="entry name" value="PPR"/>
    <property type="match status" value="4"/>
</dbReference>
<reference evidence="3" key="2">
    <citation type="submission" date="2020-08" db="EMBL/GenBank/DDBJ databases">
        <title>Plant Genome Project.</title>
        <authorList>
            <person name="Zhang R.-G."/>
        </authorList>
    </citation>
    <scope>NUCLEOTIDE SEQUENCE</scope>
    <source>
        <strain evidence="3">Huo1</strain>
        <tissue evidence="3">Leaf</tissue>
    </source>
</reference>
<dbReference type="PANTHER" id="PTHR47926">
    <property type="entry name" value="PENTATRICOPEPTIDE REPEAT-CONTAINING PROTEIN"/>
    <property type="match status" value="1"/>
</dbReference>
<gene>
    <name evidence="3" type="ORF">SASPL_114258</name>
</gene>
<dbReference type="InterPro" id="IPR011990">
    <property type="entry name" value="TPR-like_helical_dom_sf"/>
</dbReference>